<dbReference type="KEGG" id="stae:HNV11_15055"/>
<reference evidence="4 5" key="1">
    <citation type="submission" date="2020-05" db="EMBL/GenBank/DDBJ databases">
        <title>Genome sequencing of Spirosoma sp. TS118.</title>
        <authorList>
            <person name="Lee J.-H."/>
            <person name="Jeong S."/>
            <person name="Zhao L."/>
            <person name="Jung J.-H."/>
            <person name="Kim M.-K."/>
            <person name="Lim S."/>
        </authorList>
    </citation>
    <scope>NUCLEOTIDE SEQUENCE [LARGE SCALE GENOMIC DNA]</scope>
    <source>
        <strain evidence="4 5">TS118</strain>
    </source>
</reference>
<keyword evidence="3" id="KW-0460">Magnesium</keyword>
<dbReference type="PANTHER" id="PTHR16222:SF24">
    <property type="entry name" value="ADP-RIBOSYLHYDROLASE ARH3"/>
    <property type="match status" value="1"/>
</dbReference>
<evidence type="ECO:0000313" key="5">
    <source>
        <dbReference type="Proteomes" id="UP000502756"/>
    </source>
</evidence>
<dbReference type="PANTHER" id="PTHR16222">
    <property type="entry name" value="ADP-RIBOSYLGLYCOHYDROLASE"/>
    <property type="match status" value="1"/>
</dbReference>
<dbReference type="InterPro" id="IPR005502">
    <property type="entry name" value="Ribosyl_crysJ1"/>
</dbReference>
<organism evidence="4 5">
    <name type="scientific">Spirosoma taeanense</name>
    <dbReference type="NCBI Taxonomy" id="2735870"/>
    <lineage>
        <taxon>Bacteria</taxon>
        <taxon>Pseudomonadati</taxon>
        <taxon>Bacteroidota</taxon>
        <taxon>Cytophagia</taxon>
        <taxon>Cytophagales</taxon>
        <taxon>Cytophagaceae</taxon>
        <taxon>Spirosoma</taxon>
    </lineage>
</organism>
<dbReference type="Gene3D" id="1.10.4080.10">
    <property type="entry name" value="ADP-ribosylation/Crystallin J1"/>
    <property type="match status" value="1"/>
</dbReference>
<dbReference type="AlphaFoldDB" id="A0A6M5Y8J1"/>
<dbReference type="RefSeq" id="WP_171740451.1">
    <property type="nucleotide sequence ID" value="NZ_CP053435.1"/>
</dbReference>
<name>A0A6M5Y8J1_9BACT</name>
<keyword evidence="2 4" id="KW-0378">Hydrolase</keyword>
<dbReference type="InterPro" id="IPR036705">
    <property type="entry name" value="Ribosyl_crysJ1_sf"/>
</dbReference>
<evidence type="ECO:0000313" key="4">
    <source>
        <dbReference type="EMBL" id="QJW90607.1"/>
    </source>
</evidence>
<dbReference type="EMBL" id="CP053435">
    <property type="protein sequence ID" value="QJW90607.1"/>
    <property type="molecule type" value="Genomic_DNA"/>
</dbReference>
<keyword evidence="3" id="KW-0479">Metal-binding</keyword>
<comment type="cofactor">
    <cofactor evidence="3">
        <name>Mg(2+)</name>
        <dbReference type="ChEBI" id="CHEBI:18420"/>
    </cofactor>
    <text evidence="3">Binds 2 magnesium ions per subunit.</text>
</comment>
<gene>
    <name evidence="4" type="ORF">HNV11_15055</name>
</gene>
<evidence type="ECO:0000256" key="1">
    <source>
        <dbReference type="ARBA" id="ARBA00010702"/>
    </source>
</evidence>
<dbReference type="Proteomes" id="UP000502756">
    <property type="component" value="Chromosome"/>
</dbReference>
<dbReference type="GO" id="GO:0016787">
    <property type="term" value="F:hydrolase activity"/>
    <property type="evidence" value="ECO:0007669"/>
    <property type="project" value="UniProtKB-KW"/>
</dbReference>
<dbReference type="Pfam" id="PF03747">
    <property type="entry name" value="ADP_ribosyl_GH"/>
    <property type="match status" value="1"/>
</dbReference>
<evidence type="ECO:0000256" key="3">
    <source>
        <dbReference type="PIRSR" id="PIRSR605502-1"/>
    </source>
</evidence>
<protein>
    <submittedName>
        <fullName evidence="4">ADP-ribosylglycohydrolase family protein</fullName>
    </submittedName>
</protein>
<dbReference type="SUPFAM" id="SSF101478">
    <property type="entry name" value="ADP-ribosylglycohydrolase"/>
    <property type="match status" value="1"/>
</dbReference>
<feature type="binding site" evidence="3">
    <location>
        <position position="350"/>
    </location>
    <ligand>
        <name>Mg(2+)</name>
        <dbReference type="ChEBI" id="CHEBI:18420"/>
        <label>1</label>
    </ligand>
</feature>
<dbReference type="GO" id="GO:0046872">
    <property type="term" value="F:metal ion binding"/>
    <property type="evidence" value="ECO:0007669"/>
    <property type="project" value="UniProtKB-KW"/>
</dbReference>
<feature type="binding site" evidence="3">
    <location>
        <position position="347"/>
    </location>
    <ligand>
        <name>Mg(2+)</name>
        <dbReference type="ChEBI" id="CHEBI:18420"/>
        <label>1</label>
    </ligand>
</feature>
<keyword evidence="5" id="KW-1185">Reference proteome</keyword>
<feature type="binding site" evidence="3">
    <location>
        <position position="82"/>
    </location>
    <ligand>
        <name>Mg(2+)</name>
        <dbReference type="ChEBI" id="CHEBI:18420"/>
        <label>1</label>
    </ligand>
</feature>
<accession>A0A6M5Y8J1</accession>
<comment type="similarity">
    <text evidence="1">Belongs to the ADP-ribosylglycohydrolase family.</text>
</comment>
<feature type="binding site" evidence="3">
    <location>
        <position position="349"/>
    </location>
    <ligand>
        <name>Mg(2+)</name>
        <dbReference type="ChEBI" id="CHEBI:18420"/>
        <label>1</label>
    </ligand>
</feature>
<dbReference type="InterPro" id="IPR050792">
    <property type="entry name" value="ADP-ribosylglycohydrolase"/>
</dbReference>
<evidence type="ECO:0000256" key="2">
    <source>
        <dbReference type="ARBA" id="ARBA00022801"/>
    </source>
</evidence>
<sequence length="402" mass="44372">MGTVGPTNGQALPNRRALYNKVLGMLVGSAIGDAMGAPTEMWTRDAIALDYGFVNRLDTMVREPSPEGTWLYNLPAGGTTDDTRWKVLAINYLLAQKKKNLAPKEFAQHILTQYQISIQRLKKTEGLAPEPYEARSREMAWLQEWAKVAQPFIANDLVSYSNALSRFYGGEVTCAGMLYAPAIGGFYPGNPELAYTQTYAISVFDLGYARDISGLTAAMVSAAMAPNATPEAILNVLRDVDPEHYFQSRLVGRSAHRILKQARTIVAEANKIQQADRKSLTIPLPKRGPVDTLMLTRMQKAYELLEAQNQDLPFHAAEIHLVNLTALLFSNFDFEKALAFVINYGRDNDTTGAVTGAILGAYWGADRLPKAMVTKVITVNKQRLGTDLEALADKLTDRILLK</sequence>
<proteinExistence type="inferred from homology"/>
<feature type="binding site" evidence="3">
    <location>
        <position position="81"/>
    </location>
    <ligand>
        <name>Mg(2+)</name>
        <dbReference type="ChEBI" id="CHEBI:18420"/>
        <label>1</label>
    </ligand>
</feature>
<feature type="binding site" evidence="3">
    <location>
        <position position="80"/>
    </location>
    <ligand>
        <name>Mg(2+)</name>
        <dbReference type="ChEBI" id="CHEBI:18420"/>
        <label>1</label>
    </ligand>
</feature>